<keyword evidence="3" id="KW-1133">Transmembrane helix</keyword>
<proteinExistence type="predicted"/>
<evidence type="ECO:0000256" key="3">
    <source>
        <dbReference type="SAM" id="Phobius"/>
    </source>
</evidence>
<protein>
    <submittedName>
        <fullName evidence="5">SH3 domain-containing protein</fullName>
    </submittedName>
</protein>
<keyword evidence="3" id="KW-0812">Transmembrane</keyword>
<feature type="region of interest" description="Disordered" evidence="2">
    <location>
        <begin position="227"/>
        <end position="251"/>
    </location>
</feature>
<keyword evidence="1" id="KW-0175">Coiled coil</keyword>
<dbReference type="AlphaFoldDB" id="A0A0N4Z2Q2"/>
<dbReference type="Proteomes" id="UP000038045">
    <property type="component" value="Unplaced"/>
</dbReference>
<evidence type="ECO:0000256" key="1">
    <source>
        <dbReference type="SAM" id="Coils"/>
    </source>
</evidence>
<feature type="coiled-coil region" evidence="1">
    <location>
        <begin position="70"/>
        <end position="130"/>
    </location>
</feature>
<evidence type="ECO:0000313" key="4">
    <source>
        <dbReference type="Proteomes" id="UP000038045"/>
    </source>
</evidence>
<feature type="compositionally biased region" description="Basic and acidic residues" evidence="2">
    <location>
        <begin position="1"/>
        <end position="10"/>
    </location>
</feature>
<reference evidence="5" key="1">
    <citation type="submission" date="2017-02" db="UniProtKB">
        <authorList>
            <consortium name="WormBaseParasite"/>
        </authorList>
    </citation>
    <scope>IDENTIFICATION</scope>
</reference>
<dbReference type="WBParaSite" id="PTRK_0000114600.1">
    <property type="protein sequence ID" value="PTRK_0000114600.1"/>
    <property type="gene ID" value="PTRK_0000114600"/>
</dbReference>
<keyword evidence="3" id="KW-0472">Membrane</keyword>
<feature type="transmembrane region" description="Helical" evidence="3">
    <location>
        <begin position="259"/>
        <end position="283"/>
    </location>
</feature>
<sequence>MPPTNVKDKSLVSVRTNTKNIDTDNIKDEESASSPDDDYDDEFDENLNSINVTYIPNDMEIQPEENKIIKKTYENQVQEENVDEKKIEETIQKEEKVNDKNAKEDKGNKNEVVEKKFKEYIMEKSNANENDVEDRKLEKKTINENNIKEKDVEDDKVMETKSMKKNIEGNNSKTNEGKKLIEKKIHEKKRSISKVGNKAYVRKTIEAPKYFTPELMLSTPSYISLYRRNVGPDTTPPKTNEPEDTPETSDKENDAISTYLIIAVVIVVIAIIASFSYLVYFLMKERRNKKSKKSDKKKKKNAKNARELGAVNRKKAKIDGPSKKAKKDNVVVKKYDELELKKGVDDNKLLLGSENNLEVAGLLNPSLNKISFNQNGPVTTYIQPLNNESQVTSEDSTTYKRDGTTTLKTTNDKCKNECPCKSKKSKKVLFAQRGTSDDWKVIDERDNFDDFSFQISSSINE</sequence>
<feature type="region of interest" description="Disordered" evidence="2">
    <location>
        <begin position="1"/>
        <end position="44"/>
    </location>
</feature>
<evidence type="ECO:0000256" key="2">
    <source>
        <dbReference type="SAM" id="MobiDB-lite"/>
    </source>
</evidence>
<accession>A0A0N4Z2Q2</accession>
<feature type="compositionally biased region" description="Basic and acidic residues" evidence="2">
    <location>
        <begin position="21"/>
        <end position="30"/>
    </location>
</feature>
<evidence type="ECO:0000313" key="5">
    <source>
        <dbReference type="WBParaSite" id="PTRK_0000114600.1"/>
    </source>
</evidence>
<keyword evidence="4" id="KW-1185">Reference proteome</keyword>
<name>A0A0N4Z2Q2_PARTI</name>
<organism evidence="4 5">
    <name type="scientific">Parastrongyloides trichosuri</name>
    <name type="common">Possum-specific nematode worm</name>
    <dbReference type="NCBI Taxonomy" id="131310"/>
    <lineage>
        <taxon>Eukaryota</taxon>
        <taxon>Metazoa</taxon>
        <taxon>Ecdysozoa</taxon>
        <taxon>Nematoda</taxon>
        <taxon>Chromadorea</taxon>
        <taxon>Rhabditida</taxon>
        <taxon>Tylenchina</taxon>
        <taxon>Panagrolaimomorpha</taxon>
        <taxon>Strongyloidoidea</taxon>
        <taxon>Strongyloididae</taxon>
        <taxon>Parastrongyloides</taxon>
    </lineage>
</organism>
<feature type="compositionally biased region" description="Acidic residues" evidence="2">
    <location>
        <begin position="35"/>
        <end position="44"/>
    </location>
</feature>